<gene>
    <name evidence="3" type="ORF">ACFPOE_05950</name>
</gene>
<dbReference type="PANTHER" id="PTHR34368">
    <property type="entry name" value="OS01G0962200 PROTEIN"/>
    <property type="match status" value="1"/>
</dbReference>
<feature type="region of interest" description="Disordered" evidence="1">
    <location>
        <begin position="250"/>
        <end position="270"/>
    </location>
</feature>
<accession>A0ABW0N934</accession>
<dbReference type="EMBL" id="JBHSMF010000005">
    <property type="protein sequence ID" value="MFC5497069.1"/>
    <property type="molecule type" value="Genomic_DNA"/>
</dbReference>
<keyword evidence="2" id="KW-0812">Transmembrane</keyword>
<protein>
    <recommendedName>
        <fullName evidence="5">Alkaline phytoceramidase</fullName>
    </recommendedName>
</protein>
<keyword evidence="2" id="KW-0472">Membrane</keyword>
<evidence type="ECO:0008006" key="5">
    <source>
        <dbReference type="Google" id="ProtNLM"/>
    </source>
</evidence>
<dbReference type="RefSeq" id="WP_376849102.1">
    <property type="nucleotide sequence ID" value="NZ_JBHSMF010000005.1"/>
</dbReference>
<reference evidence="4" key="1">
    <citation type="journal article" date="2019" name="Int. J. Syst. Evol. Microbiol.">
        <title>The Global Catalogue of Microorganisms (GCM) 10K type strain sequencing project: providing services to taxonomists for standard genome sequencing and annotation.</title>
        <authorList>
            <consortium name="The Broad Institute Genomics Platform"/>
            <consortium name="The Broad Institute Genome Sequencing Center for Infectious Disease"/>
            <person name="Wu L."/>
            <person name="Ma J."/>
        </authorList>
    </citation>
    <scope>NUCLEOTIDE SEQUENCE [LARGE SCALE GENOMIC DNA]</scope>
    <source>
        <strain evidence="4">CCUG 57401</strain>
    </source>
</reference>
<feature type="transmembrane region" description="Helical" evidence="2">
    <location>
        <begin position="139"/>
        <end position="157"/>
    </location>
</feature>
<dbReference type="Proteomes" id="UP001596037">
    <property type="component" value="Unassembled WGS sequence"/>
</dbReference>
<comment type="caution">
    <text evidence="3">The sequence shown here is derived from an EMBL/GenBank/DDBJ whole genome shotgun (WGS) entry which is preliminary data.</text>
</comment>
<organism evidence="3 4">
    <name type="scientific">Caenimonas terrae</name>
    <dbReference type="NCBI Taxonomy" id="696074"/>
    <lineage>
        <taxon>Bacteria</taxon>
        <taxon>Pseudomonadati</taxon>
        <taxon>Pseudomonadota</taxon>
        <taxon>Betaproteobacteria</taxon>
        <taxon>Burkholderiales</taxon>
        <taxon>Comamonadaceae</taxon>
        <taxon>Caenimonas</taxon>
    </lineage>
</organism>
<evidence type="ECO:0000256" key="1">
    <source>
        <dbReference type="SAM" id="MobiDB-lite"/>
    </source>
</evidence>
<name>A0ABW0N934_9BURK</name>
<evidence type="ECO:0000313" key="4">
    <source>
        <dbReference type="Proteomes" id="UP001596037"/>
    </source>
</evidence>
<sequence length="270" mass="27728">MRLPLSRAETVLLSAAVALFLVAVFGPALSQPGDYHRFADQRALWQLPHAMDVLSNLPFVLTALLGGAALWQARMALSNVQRAMAALFFGGLLLAAAGSGWYHIAPDDAGLAVDRSAMAVAFAGLLGLAAAGRVSERAGAWLGLSVLLLGPLAAHLASASGNVLPWAVLQFGGMAAVLALALRPARAGTLPLPLAAVIACYAAAKLLEINDQGIYALTGHWVSGHTLKHVVAALAAFPVVAALRAAAEPRQNAPGATTNRPAARRDAGHA</sequence>
<feature type="transmembrane region" description="Helical" evidence="2">
    <location>
        <begin position="54"/>
        <end position="71"/>
    </location>
</feature>
<dbReference type="PANTHER" id="PTHR34368:SF1">
    <property type="entry name" value="OS01G0962200 PROTEIN"/>
    <property type="match status" value="1"/>
</dbReference>
<evidence type="ECO:0000313" key="3">
    <source>
        <dbReference type="EMBL" id="MFC5497069.1"/>
    </source>
</evidence>
<feature type="transmembrane region" description="Helical" evidence="2">
    <location>
        <begin position="83"/>
        <end position="104"/>
    </location>
</feature>
<keyword evidence="2" id="KW-1133">Transmembrane helix</keyword>
<feature type="transmembrane region" description="Helical" evidence="2">
    <location>
        <begin position="163"/>
        <end position="182"/>
    </location>
</feature>
<feature type="transmembrane region" description="Helical" evidence="2">
    <location>
        <begin position="116"/>
        <end position="132"/>
    </location>
</feature>
<keyword evidence="4" id="KW-1185">Reference proteome</keyword>
<evidence type="ECO:0000256" key="2">
    <source>
        <dbReference type="SAM" id="Phobius"/>
    </source>
</evidence>
<proteinExistence type="predicted"/>